<feature type="binding site" evidence="1">
    <location>
        <position position="41"/>
    </location>
    <ligand>
        <name>Zn(2+)</name>
        <dbReference type="ChEBI" id="CHEBI:29105"/>
    </ligand>
</feature>
<feature type="binding site" evidence="2">
    <location>
        <begin position="118"/>
        <end position="119"/>
    </location>
    <ligand>
        <name>S-adenosyl-L-methionine</name>
        <dbReference type="ChEBI" id="CHEBI:59789"/>
    </ligand>
</feature>
<keyword evidence="2" id="KW-0949">S-adenosyl-L-methionine</keyword>
<dbReference type="Gene3D" id="3.40.50.150">
    <property type="entry name" value="Vaccinia Virus protein VP39"/>
    <property type="match status" value="1"/>
</dbReference>
<evidence type="ECO:0000259" key="3">
    <source>
        <dbReference type="Pfam" id="PF13847"/>
    </source>
</evidence>
<evidence type="ECO:0000256" key="1">
    <source>
        <dbReference type="PIRSR" id="PIRSR018249-1"/>
    </source>
</evidence>
<dbReference type="GO" id="GO:0032259">
    <property type="term" value="P:methylation"/>
    <property type="evidence" value="ECO:0007669"/>
    <property type="project" value="UniProtKB-KW"/>
</dbReference>
<dbReference type="InterPro" id="IPR025714">
    <property type="entry name" value="Methyltranfer_dom"/>
</dbReference>
<dbReference type="GO" id="GO:0008168">
    <property type="term" value="F:methyltransferase activity"/>
    <property type="evidence" value="ECO:0007669"/>
    <property type="project" value="UniProtKB-KW"/>
</dbReference>
<keyword evidence="5" id="KW-0808">Transferase</keyword>
<dbReference type="Pfam" id="PF13847">
    <property type="entry name" value="Methyltransf_31"/>
    <property type="match status" value="1"/>
</dbReference>
<reference evidence="5 6" key="1">
    <citation type="submission" date="2018-12" db="EMBL/GenBank/DDBJ databases">
        <title>Flammeovirga pectinis sp. nov., isolated from the gut of the Korean scallop, Patinopecten yessoensis.</title>
        <authorList>
            <person name="Bae J.-W."/>
            <person name="Jeong Y.-S."/>
            <person name="Kang W."/>
        </authorList>
    </citation>
    <scope>NUCLEOTIDE SEQUENCE [LARGE SCALE GENOMIC DNA]</scope>
    <source>
        <strain evidence="5 6">L12M1</strain>
    </source>
</reference>
<dbReference type="EMBL" id="CP034563">
    <property type="protein sequence ID" value="AZQ65327.1"/>
    <property type="molecule type" value="Genomic_DNA"/>
</dbReference>
<evidence type="ECO:0000313" key="6">
    <source>
        <dbReference type="Proteomes" id="UP000267268"/>
    </source>
</evidence>
<feature type="binding site" evidence="1">
    <location>
        <position position="25"/>
    </location>
    <ligand>
        <name>Zn(2+)</name>
        <dbReference type="ChEBI" id="CHEBI:29105"/>
    </ligand>
</feature>
<keyword evidence="5" id="KW-0489">Methyltransferase</keyword>
<feature type="domain" description="23S rRNA (guanine(745)-N(1))-methyltransferase N-terminal" evidence="4">
    <location>
        <begin position="24"/>
        <end position="66"/>
    </location>
</feature>
<dbReference type="SUPFAM" id="SSF53335">
    <property type="entry name" value="S-adenosyl-L-methionine-dependent methyltransferases"/>
    <property type="match status" value="1"/>
</dbReference>
<proteinExistence type="predicted"/>
<keyword evidence="6" id="KW-1185">Reference proteome</keyword>
<dbReference type="KEGG" id="fll:EI427_24240"/>
<name>A0A3S9PAX9_9BACT</name>
<gene>
    <name evidence="5" type="ORF">EI427_24240</name>
</gene>
<dbReference type="CDD" id="cd02440">
    <property type="entry name" value="AdoMet_MTases"/>
    <property type="match status" value="1"/>
</dbReference>
<dbReference type="InterPro" id="IPR029063">
    <property type="entry name" value="SAM-dependent_MTases_sf"/>
</dbReference>
<evidence type="ECO:0000259" key="4">
    <source>
        <dbReference type="Pfam" id="PF21302"/>
    </source>
</evidence>
<dbReference type="InterPro" id="IPR016718">
    <property type="entry name" value="rRNA_m1G-MeTrfase_A_prd"/>
</dbReference>
<dbReference type="Proteomes" id="UP000267268">
    <property type="component" value="Chromosome 2"/>
</dbReference>
<feature type="binding site" evidence="2">
    <location>
        <position position="87"/>
    </location>
    <ligand>
        <name>S-adenosyl-L-methionine</name>
        <dbReference type="ChEBI" id="CHEBI:59789"/>
    </ligand>
</feature>
<feature type="binding site" evidence="1">
    <location>
        <position position="45"/>
    </location>
    <ligand>
        <name>Zn(2+)</name>
        <dbReference type="ChEBI" id="CHEBI:29105"/>
    </ligand>
</feature>
<dbReference type="PIRSF" id="PIRSF018249">
    <property type="entry name" value="MyrA_prd"/>
    <property type="match status" value="1"/>
</dbReference>
<dbReference type="OrthoDB" id="2370471at2"/>
<dbReference type="GO" id="GO:0046872">
    <property type="term" value="F:metal ion binding"/>
    <property type="evidence" value="ECO:0007669"/>
    <property type="project" value="UniProtKB-KW"/>
</dbReference>
<accession>A0A3S9PAX9</accession>
<feature type="binding site" evidence="1">
    <location>
        <position position="28"/>
    </location>
    <ligand>
        <name>Zn(2+)</name>
        <dbReference type="ChEBI" id="CHEBI:29105"/>
    </ligand>
</feature>
<dbReference type="AlphaFoldDB" id="A0A3S9PAX9"/>
<keyword evidence="1" id="KW-0862">Zinc</keyword>
<dbReference type="Pfam" id="PF21302">
    <property type="entry name" value="Zn_ribbon_RlmA"/>
    <property type="match status" value="1"/>
</dbReference>
<sequence length="294" mass="33426">MFIITFLLKTIEKRIMKFDSVSLSCPICNEKLEKENKTLHCSNGHSFDLAKEGYVNLLLSNQKKSKNPGDNKLMSASRREFLNSGAYFPLVERIAQLINEKYKDNVSPLAVVDAGCGEGYYMDSINKLVKNTTNFIGFDMSRDAIKLAAKKYKEIDFFVASINNVPLLSSSTDCIISIFSPINEKEFARILNDNGILITVTPNKQHLSGLANIIYDKAKEHDSKIGNLEGENFDLEKNDILTFTLNLDNNTDIMNLFRMTPYYYSSSKEKSEKVNELTTLETTIDFEINIFRKK</sequence>
<keyword evidence="1" id="KW-0479">Metal-binding</keyword>
<organism evidence="5 6">
    <name type="scientific">Flammeovirga pectinis</name>
    <dbReference type="NCBI Taxonomy" id="2494373"/>
    <lineage>
        <taxon>Bacteria</taxon>
        <taxon>Pseudomonadati</taxon>
        <taxon>Bacteroidota</taxon>
        <taxon>Cytophagia</taxon>
        <taxon>Cytophagales</taxon>
        <taxon>Flammeovirgaceae</taxon>
        <taxon>Flammeovirga</taxon>
    </lineage>
</organism>
<protein>
    <submittedName>
        <fullName evidence="5">Methyltransferase domain-containing protein</fullName>
    </submittedName>
</protein>
<feature type="domain" description="Methyltransferase" evidence="3">
    <location>
        <begin position="109"/>
        <end position="220"/>
    </location>
</feature>
<dbReference type="InterPro" id="IPR048647">
    <property type="entry name" value="RlmA_N"/>
</dbReference>
<evidence type="ECO:0000256" key="2">
    <source>
        <dbReference type="PIRSR" id="PIRSR018249-2"/>
    </source>
</evidence>
<feature type="binding site" evidence="2">
    <location>
        <position position="206"/>
    </location>
    <ligand>
        <name>S-adenosyl-L-methionine</name>
        <dbReference type="ChEBI" id="CHEBI:59789"/>
    </ligand>
</feature>
<evidence type="ECO:0000313" key="5">
    <source>
        <dbReference type="EMBL" id="AZQ65327.1"/>
    </source>
</evidence>